<gene>
    <name evidence="3" type="ORF">EYC98_08160</name>
</gene>
<dbReference type="PANTHER" id="PTHR11895">
    <property type="entry name" value="TRANSAMIDASE"/>
    <property type="match status" value="1"/>
</dbReference>
<evidence type="ECO:0000313" key="4">
    <source>
        <dbReference type="Proteomes" id="UP001143362"/>
    </source>
</evidence>
<organism evidence="3 4">
    <name type="scientific">Candidatus Litorirhabdus singularis</name>
    <dbReference type="NCBI Taxonomy" id="2518993"/>
    <lineage>
        <taxon>Bacteria</taxon>
        <taxon>Pseudomonadati</taxon>
        <taxon>Pseudomonadota</taxon>
        <taxon>Gammaproteobacteria</taxon>
        <taxon>Cellvibrionales</taxon>
        <taxon>Halieaceae</taxon>
        <taxon>Candidatus Litorirhabdus</taxon>
    </lineage>
</organism>
<dbReference type="Pfam" id="PF01425">
    <property type="entry name" value="Amidase"/>
    <property type="match status" value="1"/>
</dbReference>
<dbReference type="SUPFAM" id="SSF75304">
    <property type="entry name" value="Amidase signature (AS) enzymes"/>
    <property type="match status" value="1"/>
</dbReference>
<reference evidence="3" key="1">
    <citation type="submission" date="2019-02" db="EMBL/GenBank/DDBJ databases">
        <authorList>
            <person name="Li S.-H."/>
        </authorList>
    </citation>
    <scope>NUCLEOTIDE SEQUENCE</scope>
    <source>
        <strain evidence="3">IMCC14734</strain>
    </source>
</reference>
<protein>
    <submittedName>
        <fullName evidence="3">Amidase</fullName>
    </submittedName>
</protein>
<comment type="caution">
    <text evidence="3">The sequence shown here is derived from an EMBL/GenBank/DDBJ whole genome shotgun (WGS) entry which is preliminary data.</text>
</comment>
<evidence type="ECO:0000313" key="3">
    <source>
        <dbReference type="EMBL" id="MCX2980848.1"/>
    </source>
</evidence>
<dbReference type="EMBL" id="SHNN01000001">
    <property type="protein sequence ID" value="MCX2980848.1"/>
    <property type="molecule type" value="Genomic_DNA"/>
</dbReference>
<proteinExistence type="inferred from homology"/>
<dbReference type="Gene3D" id="3.90.1300.10">
    <property type="entry name" value="Amidase signature (AS) domain"/>
    <property type="match status" value="1"/>
</dbReference>
<accession>A0ABT3TEV2</accession>
<dbReference type="Proteomes" id="UP001143362">
    <property type="component" value="Unassembled WGS sequence"/>
</dbReference>
<feature type="domain" description="Amidase" evidence="2">
    <location>
        <begin position="31"/>
        <end position="451"/>
    </location>
</feature>
<name>A0ABT3TEV2_9GAMM</name>
<dbReference type="InterPro" id="IPR023631">
    <property type="entry name" value="Amidase_dom"/>
</dbReference>
<dbReference type="PANTHER" id="PTHR11895:SF7">
    <property type="entry name" value="GLUTAMYL-TRNA(GLN) AMIDOTRANSFERASE SUBUNIT A, MITOCHONDRIAL"/>
    <property type="match status" value="1"/>
</dbReference>
<comment type="similarity">
    <text evidence="1">Belongs to the amidase family.</text>
</comment>
<dbReference type="RefSeq" id="WP_279244822.1">
    <property type="nucleotide sequence ID" value="NZ_SHNN01000001.1"/>
</dbReference>
<dbReference type="InterPro" id="IPR036928">
    <property type="entry name" value="AS_sf"/>
</dbReference>
<evidence type="ECO:0000259" key="2">
    <source>
        <dbReference type="Pfam" id="PF01425"/>
    </source>
</evidence>
<evidence type="ECO:0000256" key="1">
    <source>
        <dbReference type="ARBA" id="ARBA00009199"/>
    </source>
</evidence>
<keyword evidence="4" id="KW-1185">Reference proteome</keyword>
<sequence length="477" mass="51128">MSRGDAGDELLAYDATGLAKLVRAGEVSPQELVMATVARIERLDGQLNAISTLLVDRALQRAGDIPVDSLFAGVPTLLKDLVDMAGVRRTSGSRLHLNHVPKESVSYVRALEEAGLNIIGMTNTPEFASLALTDNHAFGPSRNPWNIAHTPGGSSGGSAVAVAAGYVPIAHGTDGGGSNRIPSSCCGVLGMKASRYRMASGEADGQHFFLRTHQSISRTVRDSAALFAATENRQTSNPYPLEGQIAGPGRRRLKIAFSTTSCFGREPVPTVMEALESSARLCEEMGHEIIPVKNPLQGEAFFEALESVMLASMPALLQQVESLTGRRAEDTGLLTPMLIQTARYAAGLPADAADLGMQYLQRLSEQMKNFYSSYNVWLTPTLPIEPPLEGYISPDSDFMATRGASRDMLGYTAFANAVGSPAMSVPLAWSSQSGLPIGSHFSAAAGADRTLYELAYELEAARPWRDRWAPYSAKYEV</sequence>
<dbReference type="InterPro" id="IPR000120">
    <property type="entry name" value="Amidase"/>
</dbReference>